<comment type="caution">
    <text evidence="4">The sequence shown here is derived from an EMBL/GenBank/DDBJ whole genome shotgun (WGS) entry which is preliminary data.</text>
</comment>
<name>A0A146GDB7_TERSA</name>
<dbReference type="InterPro" id="IPR050502">
    <property type="entry name" value="Euk_RNA-bind_prot"/>
</dbReference>
<feature type="region of interest" description="Disordered" evidence="2">
    <location>
        <begin position="1"/>
        <end position="99"/>
    </location>
</feature>
<dbReference type="AlphaFoldDB" id="A0A146GDB7"/>
<dbReference type="InParanoid" id="A0A146GDB7"/>
<evidence type="ECO:0000259" key="3">
    <source>
        <dbReference type="PROSITE" id="PS50102"/>
    </source>
</evidence>
<dbReference type="PROSITE" id="PS50102">
    <property type="entry name" value="RRM"/>
    <property type="match status" value="1"/>
</dbReference>
<dbReference type="SUPFAM" id="SSF54928">
    <property type="entry name" value="RNA-binding domain, RBD"/>
    <property type="match status" value="1"/>
</dbReference>
<gene>
    <name evidence="4" type="ORF">TSACC_22921</name>
</gene>
<dbReference type="OrthoDB" id="195249at2"/>
<evidence type="ECO:0000313" key="4">
    <source>
        <dbReference type="EMBL" id="GAT34496.1"/>
    </source>
</evidence>
<dbReference type="RefSeq" id="WP_084400520.1">
    <property type="nucleotide sequence ID" value="NZ_BDCO01000002.1"/>
</dbReference>
<accession>A0A146GDB7</accession>
<dbReference type="SMART" id="SM00360">
    <property type="entry name" value="RRM"/>
    <property type="match status" value="1"/>
</dbReference>
<dbReference type="InterPro" id="IPR035979">
    <property type="entry name" value="RBD_domain_sf"/>
</dbReference>
<organism evidence="4 5">
    <name type="scientific">Terrimicrobium sacchariphilum</name>
    <dbReference type="NCBI Taxonomy" id="690879"/>
    <lineage>
        <taxon>Bacteria</taxon>
        <taxon>Pseudomonadati</taxon>
        <taxon>Verrucomicrobiota</taxon>
        <taxon>Terrimicrobiia</taxon>
        <taxon>Terrimicrobiales</taxon>
        <taxon>Terrimicrobiaceae</taxon>
        <taxon>Terrimicrobium</taxon>
    </lineage>
</organism>
<keyword evidence="1" id="KW-0694">RNA-binding</keyword>
<feature type="domain" description="RRM" evidence="3">
    <location>
        <begin position="109"/>
        <end position="187"/>
    </location>
</feature>
<dbReference type="Proteomes" id="UP000076023">
    <property type="component" value="Unassembled WGS sequence"/>
</dbReference>
<protein>
    <submittedName>
        <fullName evidence="4">RNA recognition motif</fullName>
    </submittedName>
</protein>
<evidence type="ECO:0000256" key="2">
    <source>
        <dbReference type="SAM" id="MobiDB-lite"/>
    </source>
</evidence>
<reference evidence="5" key="1">
    <citation type="journal article" date="2017" name="Genome Announc.">
        <title>Draft Genome Sequence of Terrimicrobium sacchariphilum NM-5T, a Facultative Anaerobic Soil Bacterium of the Class Spartobacteria.</title>
        <authorList>
            <person name="Qiu Y.L."/>
            <person name="Tourlousse D.M."/>
            <person name="Matsuura N."/>
            <person name="Ohashi A."/>
            <person name="Sekiguchi Y."/>
        </authorList>
    </citation>
    <scope>NUCLEOTIDE SEQUENCE [LARGE SCALE GENOMIC DNA]</scope>
    <source>
        <strain evidence="5">NM-5</strain>
    </source>
</reference>
<dbReference type="EMBL" id="BDCO01000002">
    <property type="protein sequence ID" value="GAT34496.1"/>
    <property type="molecule type" value="Genomic_DNA"/>
</dbReference>
<dbReference type="InterPro" id="IPR012677">
    <property type="entry name" value="Nucleotide-bd_a/b_plait_sf"/>
</dbReference>
<dbReference type="STRING" id="690879.TSACC_22921"/>
<dbReference type="PANTHER" id="PTHR48025:SF1">
    <property type="entry name" value="RRM DOMAIN-CONTAINING PROTEIN"/>
    <property type="match status" value="1"/>
</dbReference>
<dbReference type="PANTHER" id="PTHR48025">
    <property type="entry name" value="OS02G0815200 PROTEIN"/>
    <property type="match status" value="1"/>
</dbReference>
<proteinExistence type="predicted"/>
<dbReference type="Gene3D" id="3.30.70.330">
    <property type="match status" value="1"/>
</dbReference>
<feature type="compositionally biased region" description="Low complexity" evidence="2">
    <location>
        <begin position="62"/>
        <end position="79"/>
    </location>
</feature>
<keyword evidence="5" id="KW-1185">Reference proteome</keyword>
<sequence length="201" mass="22197">MSSEYTPTRGRRSPRRGDRRSSRNRGGSRPRQETPAKPQKKTLWQKIVGFFTGGDSAKKPASSRSTTSTGSSSASTAPAKSERPARAAKQPVERPSGFRKPEVVEVTSARIYVGNLSFDASESDLFELFNGVGSVQNVEVVANKYTMKSKGFAFIQMQSVDEAKRAVAELHDKEYMGRKLVVSGAKAVDEKRPERQRQPEQ</sequence>
<dbReference type="GO" id="GO:0003723">
    <property type="term" value="F:RNA binding"/>
    <property type="evidence" value="ECO:0007669"/>
    <property type="project" value="UniProtKB-KW"/>
</dbReference>
<evidence type="ECO:0000313" key="5">
    <source>
        <dbReference type="Proteomes" id="UP000076023"/>
    </source>
</evidence>
<dbReference type="InterPro" id="IPR000504">
    <property type="entry name" value="RRM_dom"/>
</dbReference>
<evidence type="ECO:0000256" key="1">
    <source>
        <dbReference type="ARBA" id="ARBA00022884"/>
    </source>
</evidence>
<dbReference type="Pfam" id="PF00076">
    <property type="entry name" value="RRM_1"/>
    <property type="match status" value="1"/>
</dbReference>
<dbReference type="CDD" id="cd00590">
    <property type="entry name" value="RRM_SF"/>
    <property type="match status" value="1"/>
</dbReference>